<keyword evidence="1" id="KW-1133">Transmembrane helix</keyword>
<evidence type="ECO:0000313" key="3">
    <source>
        <dbReference type="EMBL" id="MDN3243322.1"/>
    </source>
</evidence>
<evidence type="ECO:0000313" key="2">
    <source>
        <dbReference type="EMBL" id="MDN3241299.1"/>
    </source>
</evidence>
<dbReference type="EMBL" id="JAUEMJ010000012">
    <property type="protein sequence ID" value="MDN3243322.1"/>
    <property type="molecule type" value="Genomic_DNA"/>
</dbReference>
<keyword evidence="1" id="KW-0812">Transmembrane</keyword>
<dbReference type="InterPro" id="IPR038332">
    <property type="entry name" value="PPE_sf"/>
</dbReference>
<reference evidence="2" key="1">
    <citation type="submission" date="2023-06" db="EMBL/GenBank/DDBJ databases">
        <title>Gycomyces niveus sp.nov., a novel actinomycete isolated from soil in Shouguang.</title>
        <authorList>
            <person name="Yang X."/>
            <person name="Zhao J."/>
        </authorList>
    </citation>
    <scope>NUCLEOTIDE SEQUENCE</scope>
    <source>
        <strain evidence="2">NEAU C2</strain>
    </source>
</reference>
<dbReference type="EMBL" id="JAUEMJ010000004">
    <property type="protein sequence ID" value="MDN3241299.1"/>
    <property type="molecule type" value="Genomic_DNA"/>
</dbReference>
<dbReference type="Proteomes" id="UP001171902">
    <property type="component" value="Unassembled WGS sequence"/>
</dbReference>
<gene>
    <name evidence="2" type="ORF">QWI33_16350</name>
    <name evidence="3" type="ORF">QWI33_26640</name>
</gene>
<feature type="transmembrane region" description="Helical" evidence="1">
    <location>
        <begin position="188"/>
        <end position="210"/>
    </location>
</feature>
<feature type="transmembrane region" description="Helical" evidence="1">
    <location>
        <begin position="144"/>
        <end position="168"/>
    </location>
</feature>
<keyword evidence="4" id="KW-1185">Reference proteome</keyword>
<name>A0ABT7YRM5_9ACTN</name>
<accession>A0ABT7YRM5</accession>
<organism evidence="2 4">
    <name type="scientific">Glycomyces tritici</name>
    <dbReference type="NCBI Taxonomy" id="2665176"/>
    <lineage>
        <taxon>Bacteria</taxon>
        <taxon>Bacillati</taxon>
        <taxon>Actinomycetota</taxon>
        <taxon>Actinomycetes</taxon>
        <taxon>Glycomycetales</taxon>
        <taxon>Glycomycetaceae</taxon>
        <taxon>Glycomyces</taxon>
    </lineage>
</organism>
<dbReference type="RefSeq" id="WP_289958209.1">
    <property type="nucleotide sequence ID" value="NZ_JAUEMJ010000004.1"/>
</dbReference>
<comment type="caution">
    <text evidence="2">The sequence shown here is derived from an EMBL/GenBank/DDBJ whole genome shotgun (WGS) entry which is preliminary data.</text>
</comment>
<sequence length="323" mass="32835">MSTGQSIMEAGEAMAGEYNAVIKGCAIGIAAPAIAFGLSTQALATVVYLNQCNPGDIMKGAGAWISLAEKNLEAVEALQAEVDKVDDEHWSGADADAFKAAAGDVKAQLTELAVNAYLVGAQLLAFAVMLTVFWMFLTAATAIMAVYFGAYIAALSGVVSAVGAPAILTSANVTAAALLATAKSFEATLIAISTGCAAITGAMSIFTFAFQKSQGNPVSPLDIAGAGLANIVEGLLVYGLNAATMTSGGRHATGALASGWALAGHLTQAASTAFPAYKGEDEGWKAGFDGGGPLLGVPDSALNWLWEDNAPESMKNPEDLDWS</sequence>
<evidence type="ECO:0000313" key="4">
    <source>
        <dbReference type="Proteomes" id="UP001171902"/>
    </source>
</evidence>
<dbReference type="SUPFAM" id="SSF140459">
    <property type="entry name" value="PE/PPE dimer-like"/>
    <property type="match status" value="1"/>
</dbReference>
<keyword evidence="1" id="KW-0472">Membrane</keyword>
<evidence type="ECO:0008006" key="5">
    <source>
        <dbReference type="Google" id="ProtNLM"/>
    </source>
</evidence>
<protein>
    <recommendedName>
        <fullName evidence="5">PPE family protein</fullName>
    </recommendedName>
</protein>
<proteinExistence type="predicted"/>
<evidence type="ECO:0000256" key="1">
    <source>
        <dbReference type="SAM" id="Phobius"/>
    </source>
</evidence>
<feature type="transmembrane region" description="Helical" evidence="1">
    <location>
        <begin position="116"/>
        <end position="137"/>
    </location>
</feature>